<keyword evidence="5" id="KW-1185">Reference proteome</keyword>
<gene>
    <name evidence="4" type="ORF">FNH13_13760</name>
</gene>
<dbReference type="InterPro" id="IPR028087">
    <property type="entry name" value="Tad_N"/>
</dbReference>
<protein>
    <recommendedName>
        <fullName evidence="3">Putative Flp pilus-assembly TadG-like N-terminal domain-containing protein</fullName>
    </recommendedName>
</protein>
<dbReference type="Pfam" id="PF13400">
    <property type="entry name" value="Tad"/>
    <property type="match status" value="1"/>
</dbReference>
<evidence type="ECO:0000256" key="1">
    <source>
        <dbReference type="SAM" id="MobiDB-lite"/>
    </source>
</evidence>
<dbReference type="EMBL" id="CP041616">
    <property type="protein sequence ID" value="QDO89262.1"/>
    <property type="molecule type" value="Genomic_DNA"/>
</dbReference>
<evidence type="ECO:0000313" key="4">
    <source>
        <dbReference type="EMBL" id="QDO89262.1"/>
    </source>
</evidence>
<feature type="region of interest" description="Disordered" evidence="1">
    <location>
        <begin position="1"/>
        <end position="37"/>
    </location>
</feature>
<dbReference type="Proteomes" id="UP000315395">
    <property type="component" value="Chromosome"/>
</dbReference>
<feature type="domain" description="Putative Flp pilus-assembly TadG-like N-terminal" evidence="3">
    <location>
        <begin position="41"/>
        <end position="87"/>
    </location>
</feature>
<keyword evidence="2" id="KW-0812">Transmembrane</keyword>
<dbReference type="OrthoDB" id="4869265at2"/>
<keyword evidence="2" id="KW-0472">Membrane</keyword>
<name>A0A516GCM7_9MICO</name>
<evidence type="ECO:0000256" key="2">
    <source>
        <dbReference type="SAM" id="Phobius"/>
    </source>
</evidence>
<keyword evidence="2" id="KW-1133">Transmembrane helix</keyword>
<sequence>MVRSPPRSPCPQLMSRRWMSSVSSEESSSSGELGADGRESGQISVLLIGMVSIALLLILGVVGATSVQLSRIHLLDAADAAALAAADTVDTDSLYEHGLGEGIPLTSAGVTQAAGDHLSRQPLPDRLNSWAIAPGTGTPDARTAVVRLQGEAQIPVISTILRSLGGSVSITVESRARSELD</sequence>
<reference evidence="4 5" key="1">
    <citation type="submission" date="2019-07" db="EMBL/GenBank/DDBJ databases">
        <title>complete genome sequencing of Ornithinimicrobium sp. H23M54.</title>
        <authorList>
            <person name="Bae J.-W."/>
            <person name="Lee S.-Y."/>
        </authorList>
    </citation>
    <scope>NUCLEOTIDE SEQUENCE [LARGE SCALE GENOMIC DNA]</scope>
    <source>
        <strain evidence="4 5">H23M54</strain>
    </source>
</reference>
<dbReference type="AlphaFoldDB" id="A0A516GCM7"/>
<feature type="transmembrane region" description="Helical" evidence="2">
    <location>
        <begin position="43"/>
        <end position="64"/>
    </location>
</feature>
<accession>A0A516GCM7</accession>
<proteinExistence type="predicted"/>
<organism evidence="4 5">
    <name type="scientific">Ornithinimicrobium ciconiae</name>
    <dbReference type="NCBI Taxonomy" id="2594265"/>
    <lineage>
        <taxon>Bacteria</taxon>
        <taxon>Bacillati</taxon>
        <taxon>Actinomycetota</taxon>
        <taxon>Actinomycetes</taxon>
        <taxon>Micrococcales</taxon>
        <taxon>Ornithinimicrobiaceae</taxon>
        <taxon>Ornithinimicrobium</taxon>
    </lineage>
</organism>
<dbReference type="KEGG" id="orz:FNH13_13760"/>
<feature type="compositionally biased region" description="Low complexity" evidence="1">
    <location>
        <begin position="20"/>
        <end position="30"/>
    </location>
</feature>
<evidence type="ECO:0000313" key="5">
    <source>
        <dbReference type="Proteomes" id="UP000315395"/>
    </source>
</evidence>
<evidence type="ECO:0000259" key="3">
    <source>
        <dbReference type="Pfam" id="PF13400"/>
    </source>
</evidence>